<reference evidence="10 11" key="1">
    <citation type="submission" date="2022-02" db="EMBL/GenBank/DDBJ databases">
        <title>Genomic structural plasticity of rodent-associated Bartonella in nature.</title>
        <authorList>
            <person name="Sousa K.C.M."/>
            <person name="Gutierrez R."/>
            <person name="Yahalomi D."/>
            <person name="Shalit T."/>
            <person name="Markus B."/>
            <person name="Nachum-Biala Y."/>
            <person name="Hawlena H."/>
            <person name="Marcos-Hadad E."/>
            <person name="Hazkani-Covo E."/>
            <person name="Neves H.R."/>
            <person name="Covo S."/>
            <person name="Harrus S."/>
        </authorList>
    </citation>
    <scope>NUCLEOTIDE SEQUENCE [LARGE SCALE GENOMIC DNA]</scope>
    <source>
        <strain evidence="10 11">B35_1_2</strain>
    </source>
</reference>
<feature type="region of interest" description="Disordered" evidence="8">
    <location>
        <begin position="310"/>
        <end position="371"/>
    </location>
</feature>
<evidence type="ECO:0000256" key="5">
    <source>
        <dbReference type="ARBA" id="ARBA00034531"/>
    </source>
</evidence>
<evidence type="ECO:0000256" key="3">
    <source>
        <dbReference type="ARBA" id="ARBA00022741"/>
    </source>
</evidence>
<proteinExistence type="predicted"/>
<sequence>MKENTEQRASSTQEELQEQSPAVNAAVLKQINEASQNFFYPNSKVLKNKYRIKDKEILKERCSDDVKKEMIKLRQEPPPEQFDATYLKYLHHRLFFRAFEWAGQTREAPFTFEDSTVASMPILKRKEFTKPFAMGKKIQEGLEKLDKTLAEKKNLQDLSREEFVEHAAEIMIDLHHLHPFREGNRRTKRLFVEKLAQAAGHTLDFSIVSKKRKDFVRTAAMERGDSEPMKHLLEDISHPEKLLILQEFTNSMRKLGMGEKNYYLTVVAKEGETYHGTYRGCGANGFMMDVQGTLILGNKKDLTPEQRQTLTSGETFSFTAPKAQSPEKKQQKTQQKTLLPEEKRATLKGDEITEKNKDNTSIQTKRKEKAHFSPWVVPHALQEDAKVIPQNLQEKEQRAQPMAHSASSMRQTQKDFQETILQTSHIATNDQISVQMTKETGSDHQERAKQYPQKAMAYWESGIKTTDTALLKKISLSPKLKEKPTPEPIQTLKTEDTASFTTSSAQHQQEVLIAAKKIPPLTSNEITTRIKNNTSLQARRTEIETLCQIIYGNRHILQEKIERIHENHKRGEQLTHQIATSPQSISQLSGSNIFGIKNHARTEAEANILPLCRAIECYLDILKQTERDILHNHHAKQKRCEQSVLMPKVWMQNLLSLPKEQQKETLSNSPELRGEIRTYMRKINERLSLSEHEAIKENNPEKLAKSLGTSAVKAKEILEIVKQTKEIEQNIRSMDFYDRQFNERSVPNQHQSLPHQWLKKNTEKTWSLPLDKEASKTQKMIENVHQNIKRQENIPSHKTQHTKAMTL</sequence>
<dbReference type="Proteomes" id="UP000829580">
    <property type="component" value="Chromosome"/>
</dbReference>
<dbReference type="EC" id="2.7.7.108" evidence="5"/>
<gene>
    <name evidence="10" type="ORF">MNL13_05850</name>
</gene>
<organism evidence="10 11">
    <name type="scientific">Bartonella krasnovii</name>
    <dbReference type="NCBI Taxonomy" id="2267275"/>
    <lineage>
        <taxon>Bacteria</taxon>
        <taxon>Pseudomonadati</taxon>
        <taxon>Pseudomonadota</taxon>
        <taxon>Alphaproteobacteria</taxon>
        <taxon>Hyphomicrobiales</taxon>
        <taxon>Bartonellaceae</taxon>
        <taxon>Bartonella</taxon>
    </lineage>
</organism>
<dbReference type="Gene3D" id="1.10.3290.10">
    <property type="entry name" value="Fido-like domain"/>
    <property type="match status" value="1"/>
</dbReference>
<protein>
    <recommendedName>
        <fullName evidence="5">protein adenylyltransferase</fullName>
        <ecNumber evidence="5">2.7.7.108</ecNumber>
    </recommendedName>
</protein>
<dbReference type="InterPro" id="IPR036597">
    <property type="entry name" value="Fido-like_dom_sf"/>
</dbReference>
<accession>A0ABY3VTP8</accession>
<dbReference type="PANTHER" id="PTHR39560">
    <property type="entry name" value="PROTEIN ADENYLYLTRANSFERASE FIC-RELATED"/>
    <property type="match status" value="1"/>
</dbReference>
<evidence type="ECO:0000256" key="8">
    <source>
        <dbReference type="SAM" id="MobiDB-lite"/>
    </source>
</evidence>
<keyword evidence="3" id="KW-0547">Nucleotide-binding</keyword>
<feature type="compositionally biased region" description="Polar residues" evidence="8">
    <location>
        <begin position="7"/>
        <end position="21"/>
    </location>
</feature>
<dbReference type="SUPFAM" id="SSF140931">
    <property type="entry name" value="Fic-like"/>
    <property type="match status" value="1"/>
</dbReference>
<dbReference type="InterPro" id="IPR012340">
    <property type="entry name" value="NA-bd_OB-fold"/>
</dbReference>
<feature type="domain" description="Fido" evidence="9">
    <location>
        <begin position="82"/>
        <end position="235"/>
    </location>
</feature>
<dbReference type="PANTHER" id="PTHR39560:SF1">
    <property type="entry name" value="PROTEIN ADENYLYLTRANSFERASE FIC-RELATED"/>
    <property type="match status" value="1"/>
</dbReference>
<name>A0ABY3VTP8_9HYPH</name>
<dbReference type="Gene3D" id="2.40.50.140">
    <property type="entry name" value="Nucleic acid-binding proteins"/>
    <property type="match status" value="1"/>
</dbReference>
<evidence type="ECO:0000313" key="11">
    <source>
        <dbReference type="Proteomes" id="UP000829580"/>
    </source>
</evidence>
<evidence type="ECO:0000256" key="1">
    <source>
        <dbReference type="ARBA" id="ARBA00022679"/>
    </source>
</evidence>
<dbReference type="InterPro" id="IPR003812">
    <property type="entry name" value="Fido"/>
</dbReference>
<evidence type="ECO:0000313" key="10">
    <source>
        <dbReference type="EMBL" id="UNF28743.1"/>
    </source>
</evidence>
<feature type="region of interest" description="Disordered" evidence="8">
    <location>
        <begin position="1"/>
        <end position="21"/>
    </location>
</feature>
<dbReference type="Pfam" id="PF02661">
    <property type="entry name" value="Fic"/>
    <property type="match status" value="1"/>
</dbReference>
<evidence type="ECO:0000259" key="9">
    <source>
        <dbReference type="PROSITE" id="PS51459"/>
    </source>
</evidence>
<keyword evidence="2" id="KW-0548">Nucleotidyltransferase</keyword>
<keyword evidence="11" id="KW-1185">Reference proteome</keyword>
<comment type="catalytic activity">
    <reaction evidence="6">
        <text>L-threonyl-[protein] + ATP = 3-O-(5'-adenylyl)-L-threonyl-[protein] + diphosphate</text>
        <dbReference type="Rhea" id="RHEA:54292"/>
        <dbReference type="Rhea" id="RHEA-COMP:11060"/>
        <dbReference type="Rhea" id="RHEA-COMP:13847"/>
        <dbReference type="ChEBI" id="CHEBI:30013"/>
        <dbReference type="ChEBI" id="CHEBI:30616"/>
        <dbReference type="ChEBI" id="CHEBI:33019"/>
        <dbReference type="ChEBI" id="CHEBI:138113"/>
        <dbReference type="EC" id="2.7.7.108"/>
    </reaction>
</comment>
<dbReference type="EMBL" id="CP093033">
    <property type="protein sequence ID" value="UNF28743.1"/>
    <property type="molecule type" value="Genomic_DNA"/>
</dbReference>
<feature type="compositionally biased region" description="Basic and acidic residues" evidence="8">
    <location>
        <begin position="339"/>
        <end position="358"/>
    </location>
</feature>
<dbReference type="InterPro" id="IPR040548">
    <property type="entry name" value="BepA_ID"/>
</dbReference>
<evidence type="ECO:0000256" key="6">
    <source>
        <dbReference type="ARBA" id="ARBA00047939"/>
    </source>
</evidence>
<dbReference type="PROSITE" id="PS51459">
    <property type="entry name" value="FIDO"/>
    <property type="match status" value="1"/>
</dbReference>
<keyword evidence="4" id="KW-0067">ATP-binding</keyword>
<evidence type="ECO:0000256" key="7">
    <source>
        <dbReference type="ARBA" id="ARBA00048696"/>
    </source>
</evidence>
<dbReference type="Pfam" id="PF18543">
    <property type="entry name" value="ID"/>
    <property type="match status" value="1"/>
</dbReference>
<dbReference type="NCBIfam" id="NF033856">
    <property type="entry name" value="T4SS_effec_BID"/>
    <property type="match status" value="1"/>
</dbReference>
<dbReference type="RefSeq" id="WP_241439132.1">
    <property type="nucleotide sequence ID" value="NZ_CP093033.1"/>
</dbReference>
<evidence type="ECO:0000256" key="2">
    <source>
        <dbReference type="ARBA" id="ARBA00022695"/>
    </source>
</evidence>
<keyword evidence="1" id="KW-0808">Transferase</keyword>
<evidence type="ECO:0000256" key="4">
    <source>
        <dbReference type="ARBA" id="ARBA00022840"/>
    </source>
</evidence>
<comment type="catalytic activity">
    <reaction evidence="7">
        <text>L-tyrosyl-[protein] + ATP = O-(5'-adenylyl)-L-tyrosyl-[protein] + diphosphate</text>
        <dbReference type="Rhea" id="RHEA:54288"/>
        <dbReference type="Rhea" id="RHEA-COMP:10136"/>
        <dbReference type="Rhea" id="RHEA-COMP:13846"/>
        <dbReference type="ChEBI" id="CHEBI:30616"/>
        <dbReference type="ChEBI" id="CHEBI:33019"/>
        <dbReference type="ChEBI" id="CHEBI:46858"/>
        <dbReference type="ChEBI" id="CHEBI:83624"/>
        <dbReference type="EC" id="2.7.7.108"/>
    </reaction>
</comment>